<dbReference type="AlphaFoldDB" id="A0A0D7BI52"/>
<accession>A0A0D7BI52</accession>
<evidence type="ECO:0000256" key="1">
    <source>
        <dbReference type="SAM" id="SignalP"/>
    </source>
</evidence>
<feature type="chain" id="PRO_5002317231" description="Tail specific protease domain-containing protein" evidence="1">
    <location>
        <begin position="21"/>
        <end position="650"/>
    </location>
</feature>
<evidence type="ECO:0000313" key="3">
    <source>
        <dbReference type="Proteomes" id="UP000054007"/>
    </source>
</evidence>
<keyword evidence="3" id="KW-1185">Reference proteome</keyword>
<dbReference type="OrthoDB" id="27214at2759"/>
<name>A0A0D7BI52_9AGAR</name>
<dbReference type="SUPFAM" id="SSF52096">
    <property type="entry name" value="ClpP/crotonase"/>
    <property type="match status" value="1"/>
</dbReference>
<dbReference type="PANTHER" id="PTHR37049:SF4">
    <property type="entry name" value="RHODANESE DOMAIN-CONTAINING PROTEIN"/>
    <property type="match status" value="1"/>
</dbReference>
<evidence type="ECO:0000313" key="2">
    <source>
        <dbReference type="EMBL" id="KIY70218.1"/>
    </source>
</evidence>
<feature type="signal peptide" evidence="1">
    <location>
        <begin position="1"/>
        <end position="20"/>
    </location>
</feature>
<dbReference type="Gene3D" id="3.90.226.10">
    <property type="entry name" value="2-enoyl-CoA Hydratase, Chain A, domain 1"/>
    <property type="match status" value="1"/>
</dbReference>
<dbReference type="EMBL" id="KN880471">
    <property type="protein sequence ID" value="KIY70218.1"/>
    <property type="molecule type" value="Genomic_DNA"/>
</dbReference>
<gene>
    <name evidence="2" type="ORF">CYLTODRAFT_488261</name>
</gene>
<dbReference type="InterPro" id="IPR029045">
    <property type="entry name" value="ClpP/crotonase-like_dom_sf"/>
</dbReference>
<protein>
    <recommendedName>
        <fullName evidence="4">Tail specific protease domain-containing protein</fullName>
    </recommendedName>
</protein>
<feature type="non-terminal residue" evidence="2">
    <location>
        <position position="1"/>
    </location>
</feature>
<dbReference type="STRING" id="1314674.A0A0D7BI52"/>
<reference evidence="2 3" key="1">
    <citation type="journal article" date="2015" name="Fungal Genet. Biol.">
        <title>Evolution of novel wood decay mechanisms in Agaricales revealed by the genome sequences of Fistulina hepatica and Cylindrobasidium torrendii.</title>
        <authorList>
            <person name="Floudas D."/>
            <person name="Held B.W."/>
            <person name="Riley R."/>
            <person name="Nagy L.G."/>
            <person name="Koehler G."/>
            <person name="Ransdell A.S."/>
            <person name="Younus H."/>
            <person name="Chow J."/>
            <person name="Chiniquy J."/>
            <person name="Lipzen A."/>
            <person name="Tritt A."/>
            <person name="Sun H."/>
            <person name="Haridas S."/>
            <person name="LaButti K."/>
            <person name="Ohm R.A."/>
            <person name="Kues U."/>
            <person name="Blanchette R.A."/>
            <person name="Grigoriev I.V."/>
            <person name="Minto R.E."/>
            <person name="Hibbett D.S."/>
        </authorList>
    </citation>
    <scope>NUCLEOTIDE SEQUENCE [LARGE SCALE GENOMIC DNA]</scope>
    <source>
        <strain evidence="2 3">FP15055 ss-10</strain>
    </source>
</reference>
<keyword evidence="1" id="KW-0732">Signal</keyword>
<organism evidence="2 3">
    <name type="scientific">Cylindrobasidium torrendii FP15055 ss-10</name>
    <dbReference type="NCBI Taxonomy" id="1314674"/>
    <lineage>
        <taxon>Eukaryota</taxon>
        <taxon>Fungi</taxon>
        <taxon>Dikarya</taxon>
        <taxon>Basidiomycota</taxon>
        <taxon>Agaricomycotina</taxon>
        <taxon>Agaricomycetes</taxon>
        <taxon>Agaricomycetidae</taxon>
        <taxon>Agaricales</taxon>
        <taxon>Marasmiineae</taxon>
        <taxon>Physalacriaceae</taxon>
        <taxon>Cylindrobasidium</taxon>
    </lineage>
</organism>
<evidence type="ECO:0008006" key="4">
    <source>
        <dbReference type="Google" id="ProtNLM"/>
    </source>
</evidence>
<dbReference type="InterPro" id="IPR052766">
    <property type="entry name" value="S41A_metabolite_peptidase"/>
</dbReference>
<dbReference type="Proteomes" id="UP000054007">
    <property type="component" value="Unassembled WGS sequence"/>
</dbReference>
<sequence length="650" mass="72017">MAFHSFALLLSFAFFQRAAAQDPCTAIAGKVFVPPADARACLKSFPFNETLRQNVLANANGVLNFFTFEPYYINSPPPFEESTQDIRGELNRMSNTAYETDYDFNWDLYVTSSQYNDGHTRWFPTCYTTFQNLLPAPIISLSVDGVEDVYVTPDLVELVALVGDDYKGYFDSIGFDYARLAGAKVISIEGRPAYDYVDYIAKTYSGNYLDHGVRVNSVFTSYRISAGDYGQRFGDFAGPSGVEKDSVELEVLLPDSYGPETITVPYLASFGGVNFTDGASYWANNCAATEETNGHDYKDVAVTSAAFKKREPKLRQPKGIMLDARNATAIGLPDEYHPTLPPVANATSGVIKSYILAENNTGVMFVGSFSPSNFNAFQYDVVAALDSFKQAGVTNLIIDLTNNGGGYVCLGDFLFQYLAGASQFPYSGFESTSRGNELAQKILAADIALGLNSSFTFYTADNYAFLNGTIMPADYNYFDPLDYTNVNGLHDPLSQRYHDTCEVSYVVDMPAEPPFALENIGIVGNGNCASTCAMFSALMYEQIGTKIAIFGGKPGEQMEYKGMAGNQVLDWADLASEIKTADLENDPLSPPDLYIDGDFRVNWRTGYSWIEKELPIAYRSEHPQYRFPYTNATYNNPQNLWEFAEKTFFF</sequence>
<proteinExistence type="predicted"/>
<dbReference type="PANTHER" id="PTHR37049">
    <property type="entry name" value="PEPTIDASE S41 FAMILY PROTEIN"/>
    <property type="match status" value="1"/>
</dbReference>